<dbReference type="Pfam" id="PF02371">
    <property type="entry name" value="Transposase_20"/>
    <property type="match status" value="1"/>
</dbReference>
<dbReference type="GO" id="GO:0003677">
    <property type="term" value="F:DNA binding"/>
    <property type="evidence" value="ECO:0007669"/>
    <property type="project" value="InterPro"/>
</dbReference>
<evidence type="ECO:0000259" key="2">
    <source>
        <dbReference type="Pfam" id="PF01548"/>
    </source>
</evidence>
<evidence type="ECO:0000259" key="3">
    <source>
        <dbReference type="Pfam" id="PF02371"/>
    </source>
</evidence>
<evidence type="ECO:0000313" key="4">
    <source>
        <dbReference type="EMBL" id="BDB98595.1"/>
    </source>
</evidence>
<name>A0AAQ4CS14_9CREN</name>
<evidence type="ECO:0000256" key="1">
    <source>
        <dbReference type="SAM" id="Coils"/>
    </source>
</evidence>
<dbReference type="InterPro" id="IPR047650">
    <property type="entry name" value="Transpos_IS110"/>
</dbReference>
<feature type="coiled-coil region" evidence="1">
    <location>
        <begin position="207"/>
        <end position="249"/>
    </location>
</feature>
<keyword evidence="1" id="KW-0175">Coiled coil</keyword>
<feature type="domain" description="Transposase IS110-like N-terminal" evidence="2">
    <location>
        <begin position="33"/>
        <end position="179"/>
    </location>
</feature>
<dbReference type="EMBL" id="AP025226">
    <property type="protein sequence ID" value="BDB98595.1"/>
    <property type="molecule type" value="Genomic_DNA"/>
</dbReference>
<gene>
    <name evidence="4" type="ORF">SACC_16120</name>
</gene>
<dbReference type="GO" id="GO:0004803">
    <property type="term" value="F:transposase activity"/>
    <property type="evidence" value="ECO:0007669"/>
    <property type="project" value="InterPro"/>
</dbReference>
<reference evidence="4 5" key="1">
    <citation type="journal article" date="2022" name="Microbiol. Resour. Announc.">
        <title>Complete Genome Sequence of the Hyperthermophilic and Acidophilic Archaeon Saccharolobus caldissimus Strain HS-3T.</title>
        <authorList>
            <person name="Sakai H.D."/>
            <person name="Kurosawa N."/>
        </authorList>
    </citation>
    <scope>NUCLEOTIDE SEQUENCE [LARGE SCALE GENOMIC DNA]</scope>
    <source>
        <strain evidence="4 5">JCM32116</strain>
    </source>
</reference>
<dbReference type="AlphaFoldDB" id="A0AAQ4CS14"/>
<evidence type="ECO:0000313" key="5">
    <source>
        <dbReference type="Proteomes" id="UP001319921"/>
    </source>
</evidence>
<protein>
    <submittedName>
        <fullName evidence="4">IS110 family transposase ISSto4</fullName>
    </submittedName>
</protein>
<dbReference type="NCBIfam" id="NF033542">
    <property type="entry name" value="transpos_IS110"/>
    <property type="match status" value="1"/>
</dbReference>
<dbReference type="PANTHER" id="PTHR33055:SF13">
    <property type="entry name" value="TRANSPOSASE"/>
    <property type="match status" value="1"/>
</dbReference>
<feature type="domain" description="Transposase IS116/IS110/IS902 C-terminal" evidence="3">
    <location>
        <begin position="261"/>
        <end position="341"/>
    </location>
</feature>
<sequence length="407" mass="46021">MQRKQGIMMTKNILRNEQYSTMGLKVINRAFAIDISQSKLTAAKGELVVNQDKSTVYVKEIREFNYDNEGIEELIKFLGEYKEGIIEATGIYYFHLHERLTEKGYKVTVINPLHLTEMLGKKTDKLDAQRLLVAHMTGVIKGSYIPTGEIKELRELTRYRESLVEKITQVKNEIRKILEIAGYKIQPFDKKGRQLLEKLAKGEGLNKEEKDELKERLGRNLNDAEKLALKQLVELLKSLENMVKEVEDMIISKIPQPVIELSKIPGVGLISAATIYAEFGDVSRFSSSKAARAYAGFAPKTKQSGENESHSGMIRGNKYLRRILYLVARVARNLEPFNGYYERLIARGKSATQATCALAGKLASICYHVIKDGVYKGVVKKRFRVPRGKEVNVKDFNVGDALDSLSP</sequence>
<dbReference type="Proteomes" id="UP001319921">
    <property type="component" value="Chromosome"/>
</dbReference>
<dbReference type="GO" id="GO:0006313">
    <property type="term" value="P:DNA transposition"/>
    <property type="evidence" value="ECO:0007669"/>
    <property type="project" value="InterPro"/>
</dbReference>
<dbReference type="Pfam" id="PF01548">
    <property type="entry name" value="DEDD_Tnp_IS110"/>
    <property type="match status" value="1"/>
</dbReference>
<dbReference type="KEGG" id="scas:SACC_16120"/>
<accession>A0AAQ4CS14</accession>
<dbReference type="InterPro" id="IPR002525">
    <property type="entry name" value="Transp_IS110-like_N"/>
</dbReference>
<organism evidence="4 5">
    <name type="scientific">Saccharolobus caldissimus</name>
    <dbReference type="NCBI Taxonomy" id="1702097"/>
    <lineage>
        <taxon>Archaea</taxon>
        <taxon>Thermoproteota</taxon>
        <taxon>Thermoprotei</taxon>
        <taxon>Sulfolobales</taxon>
        <taxon>Sulfolobaceae</taxon>
        <taxon>Saccharolobus</taxon>
    </lineage>
</organism>
<proteinExistence type="predicted"/>
<keyword evidence="5" id="KW-1185">Reference proteome</keyword>
<dbReference type="PANTHER" id="PTHR33055">
    <property type="entry name" value="TRANSPOSASE FOR INSERTION SEQUENCE ELEMENT IS1111A"/>
    <property type="match status" value="1"/>
</dbReference>
<dbReference type="InterPro" id="IPR003346">
    <property type="entry name" value="Transposase_20"/>
</dbReference>